<evidence type="ECO:0000256" key="4">
    <source>
        <dbReference type="ARBA" id="ARBA00023098"/>
    </source>
</evidence>
<keyword evidence="8" id="KW-1185">Reference proteome</keyword>
<keyword evidence="4" id="KW-0443">Lipid metabolism</keyword>
<comment type="similarity">
    <text evidence="1">Belongs to the ATP-dependent AMP-binding enzyme family.</text>
</comment>
<name>A0A9X2RKB3_9PROT</name>
<dbReference type="SUPFAM" id="SSF56801">
    <property type="entry name" value="Acetyl-CoA synthetase-like"/>
    <property type="match status" value="1"/>
</dbReference>
<dbReference type="PANTHER" id="PTHR43859:SF4">
    <property type="entry name" value="BUTANOATE--COA LIGASE AAE1-RELATED"/>
    <property type="match status" value="1"/>
</dbReference>
<dbReference type="RefSeq" id="WP_256619488.1">
    <property type="nucleotide sequence ID" value="NZ_JANIBC010000006.1"/>
</dbReference>
<sequence length="540" mass="58855">MLGQMQQAPLLLTDILRHALRNSANQEIVTRLVEGGIHRYTYREAGERIAQLAHALVEMGIGEGDRVAVIGWNTHRQLELYYALAGIGAVCHTINPRLGPENAGYVMNHAGNKAVFYDATFAPLAAGLAPHLPQVENYVELCPEGAQTQNGLDAKSYEALIAGKPSEYEWPGLDENTACAMCYTSGTTGKPKGVLYSHRALVLQTLVASLPSSLGCGPDDVCLPVVPMFHVNAWGVPYTALLLGMKLVLPGPGLDGKNLHEMIVEEDVTYALGVPTVWLGLLAYVAENNLDFGKLKYSLIGGSALPEKIIRGYDAYGVRCRQGWGMTEMSPLGTVNVEEPGFYDRPIDERIPEQVKQGKAVPFVDMRVVTPNGDRQPHDGESEGHLQVRGPWIIDTYYGFEENALTEDGWFDTGDVAVIHPDGQMQITDRAKDVIKSGGEWISSIDIENAALNHPDVVQAAALGMHHPKWDERPLLVVQLKPGSSTDLSAIQSFVNEKLPKISAVDDVQAVEEIPLGATGKVLKTKLREHFKDYKLPTAA</sequence>
<organism evidence="7 8">
    <name type="scientific">Parvularcula maris</name>
    <dbReference type="NCBI Taxonomy" id="2965077"/>
    <lineage>
        <taxon>Bacteria</taxon>
        <taxon>Pseudomonadati</taxon>
        <taxon>Pseudomonadota</taxon>
        <taxon>Alphaproteobacteria</taxon>
        <taxon>Parvularculales</taxon>
        <taxon>Parvularculaceae</taxon>
        <taxon>Parvularcula</taxon>
    </lineage>
</organism>
<evidence type="ECO:0000259" key="5">
    <source>
        <dbReference type="Pfam" id="PF00501"/>
    </source>
</evidence>
<dbReference type="NCBIfam" id="NF004837">
    <property type="entry name" value="PRK06187.1"/>
    <property type="match status" value="1"/>
</dbReference>
<keyword evidence="3" id="KW-0276">Fatty acid metabolism</keyword>
<evidence type="ECO:0000313" key="8">
    <source>
        <dbReference type="Proteomes" id="UP001142610"/>
    </source>
</evidence>
<dbReference type="Gene3D" id="3.30.300.30">
    <property type="match status" value="1"/>
</dbReference>
<dbReference type="Proteomes" id="UP001142610">
    <property type="component" value="Unassembled WGS sequence"/>
</dbReference>
<comment type="caution">
    <text evidence="7">The sequence shown here is derived from an EMBL/GenBank/DDBJ whole genome shotgun (WGS) entry which is preliminary data.</text>
</comment>
<dbReference type="PROSITE" id="PS00455">
    <property type="entry name" value="AMP_BINDING"/>
    <property type="match status" value="1"/>
</dbReference>
<feature type="domain" description="AMP-dependent synthetase/ligase" evidence="5">
    <location>
        <begin position="23"/>
        <end position="398"/>
    </location>
</feature>
<dbReference type="InterPro" id="IPR000873">
    <property type="entry name" value="AMP-dep_synth/lig_dom"/>
</dbReference>
<dbReference type="Gene3D" id="3.40.50.12780">
    <property type="entry name" value="N-terminal domain of ligase-like"/>
    <property type="match status" value="1"/>
</dbReference>
<evidence type="ECO:0000256" key="3">
    <source>
        <dbReference type="ARBA" id="ARBA00022832"/>
    </source>
</evidence>
<dbReference type="InterPro" id="IPR025110">
    <property type="entry name" value="AMP-bd_C"/>
</dbReference>
<gene>
    <name evidence="7" type="ORF">NOG11_09330</name>
</gene>
<dbReference type="CDD" id="cd12119">
    <property type="entry name" value="ttLC_FACS_AlkK_like"/>
    <property type="match status" value="1"/>
</dbReference>
<dbReference type="PANTHER" id="PTHR43859">
    <property type="entry name" value="ACYL-ACTIVATING ENZYME"/>
    <property type="match status" value="1"/>
</dbReference>
<feature type="domain" description="AMP-binding enzyme C-terminal" evidence="6">
    <location>
        <begin position="447"/>
        <end position="521"/>
    </location>
</feature>
<dbReference type="EC" id="6.2.1.3" evidence="7"/>
<evidence type="ECO:0000259" key="6">
    <source>
        <dbReference type="Pfam" id="PF13193"/>
    </source>
</evidence>
<evidence type="ECO:0000256" key="2">
    <source>
        <dbReference type="ARBA" id="ARBA00022598"/>
    </source>
</evidence>
<dbReference type="Pfam" id="PF13193">
    <property type="entry name" value="AMP-binding_C"/>
    <property type="match status" value="1"/>
</dbReference>
<dbReference type="InterPro" id="IPR042099">
    <property type="entry name" value="ANL_N_sf"/>
</dbReference>
<dbReference type="InterPro" id="IPR020845">
    <property type="entry name" value="AMP-binding_CS"/>
</dbReference>
<evidence type="ECO:0000256" key="1">
    <source>
        <dbReference type="ARBA" id="ARBA00006432"/>
    </source>
</evidence>
<evidence type="ECO:0000313" key="7">
    <source>
        <dbReference type="EMBL" id="MCQ8185598.1"/>
    </source>
</evidence>
<reference evidence="7" key="1">
    <citation type="submission" date="2022-07" db="EMBL/GenBank/DDBJ databases">
        <title>Parvularcula maris sp. nov., an algicidal bacterium isolated from seawater.</title>
        <authorList>
            <person name="Li F."/>
        </authorList>
    </citation>
    <scope>NUCLEOTIDE SEQUENCE</scope>
    <source>
        <strain evidence="7">BGMRC 0090</strain>
    </source>
</reference>
<keyword evidence="2 7" id="KW-0436">Ligase</keyword>
<dbReference type="GO" id="GO:0004467">
    <property type="term" value="F:long-chain fatty acid-CoA ligase activity"/>
    <property type="evidence" value="ECO:0007669"/>
    <property type="project" value="UniProtKB-EC"/>
</dbReference>
<accession>A0A9X2RKB3</accession>
<protein>
    <submittedName>
        <fullName evidence="7">Long-chain-fatty-acid--CoA ligase</fullName>
        <ecNumber evidence="7">6.2.1.3</ecNumber>
    </submittedName>
</protein>
<proteinExistence type="inferred from homology"/>
<dbReference type="Pfam" id="PF00501">
    <property type="entry name" value="AMP-binding"/>
    <property type="match status" value="1"/>
</dbReference>
<dbReference type="EMBL" id="JANIBC010000006">
    <property type="protein sequence ID" value="MCQ8185598.1"/>
    <property type="molecule type" value="Genomic_DNA"/>
</dbReference>
<dbReference type="AlphaFoldDB" id="A0A9X2RKB3"/>
<dbReference type="InterPro" id="IPR045851">
    <property type="entry name" value="AMP-bd_C_sf"/>
</dbReference>